<dbReference type="Proteomes" id="UP001149090">
    <property type="component" value="Unassembled WGS sequence"/>
</dbReference>
<dbReference type="InterPro" id="IPR000210">
    <property type="entry name" value="BTB/POZ_dom"/>
</dbReference>
<dbReference type="SMART" id="SM00225">
    <property type="entry name" value="BTB"/>
    <property type="match status" value="1"/>
</dbReference>
<keyword evidence="3" id="KW-1185">Reference proteome</keyword>
<dbReference type="PANTHER" id="PTHR45774:SF3">
    <property type="entry name" value="BTB (POZ) DOMAIN-CONTAINING 2B-RELATED"/>
    <property type="match status" value="1"/>
</dbReference>
<dbReference type="AlphaFoldDB" id="A0A9Q0LHB8"/>
<dbReference type="InterPro" id="IPR011705">
    <property type="entry name" value="BACK"/>
</dbReference>
<reference evidence="2" key="1">
    <citation type="submission" date="2022-10" db="EMBL/GenBank/DDBJ databases">
        <title>Novel sulphate-reducing endosymbionts in the free-living metamonad Anaeramoeba.</title>
        <authorList>
            <person name="Jerlstrom-Hultqvist J."/>
            <person name="Cepicka I."/>
            <person name="Gallot-Lavallee L."/>
            <person name="Salas-Leiva D."/>
            <person name="Curtis B.A."/>
            <person name="Zahonova K."/>
            <person name="Pipaliya S."/>
            <person name="Dacks J."/>
            <person name="Roger A.J."/>
        </authorList>
    </citation>
    <scope>NUCLEOTIDE SEQUENCE</scope>
    <source>
        <strain evidence="2">BMAN</strain>
    </source>
</reference>
<protein>
    <submittedName>
        <fullName evidence="2">E3 ubiquitin-protein ligase</fullName>
    </submittedName>
</protein>
<name>A0A9Q0LHB8_ANAIG</name>
<feature type="domain" description="BTB" evidence="1">
    <location>
        <begin position="44"/>
        <end position="144"/>
    </location>
</feature>
<dbReference type="Gene3D" id="3.30.710.10">
    <property type="entry name" value="Potassium Channel Kv1.1, Chain A"/>
    <property type="match status" value="1"/>
</dbReference>
<dbReference type="Gene3D" id="1.25.40.420">
    <property type="match status" value="1"/>
</dbReference>
<dbReference type="EMBL" id="JAPDFW010000084">
    <property type="protein sequence ID" value="KAJ5071865.1"/>
    <property type="molecule type" value="Genomic_DNA"/>
</dbReference>
<dbReference type="CDD" id="cd18186">
    <property type="entry name" value="BTB_POZ_ZBTB_KLHL-like"/>
    <property type="match status" value="1"/>
</dbReference>
<comment type="caution">
    <text evidence="2">The sequence shown here is derived from an EMBL/GenBank/DDBJ whole genome shotgun (WGS) entry which is preliminary data.</text>
</comment>
<dbReference type="Pfam" id="PF07534">
    <property type="entry name" value="TLD"/>
    <property type="match status" value="1"/>
</dbReference>
<evidence type="ECO:0000313" key="3">
    <source>
        <dbReference type="Proteomes" id="UP001149090"/>
    </source>
</evidence>
<evidence type="ECO:0000259" key="1">
    <source>
        <dbReference type="SMART" id="SM00225"/>
    </source>
</evidence>
<dbReference type="PANTHER" id="PTHR45774">
    <property type="entry name" value="BTB/POZ DOMAIN-CONTAINING"/>
    <property type="match status" value="1"/>
</dbReference>
<organism evidence="2 3">
    <name type="scientific">Anaeramoeba ignava</name>
    <name type="common">Anaerobic marine amoeba</name>
    <dbReference type="NCBI Taxonomy" id="1746090"/>
    <lineage>
        <taxon>Eukaryota</taxon>
        <taxon>Metamonada</taxon>
        <taxon>Anaeramoebidae</taxon>
        <taxon>Anaeramoeba</taxon>
    </lineage>
</organism>
<gene>
    <name evidence="2" type="ORF">M0811_09764</name>
</gene>
<proteinExistence type="predicted"/>
<dbReference type="SUPFAM" id="SSF54695">
    <property type="entry name" value="POZ domain"/>
    <property type="match status" value="1"/>
</dbReference>
<evidence type="ECO:0000313" key="2">
    <source>
        <dbReference type="EMBL" id="KAJ5071865.1"/>
    </source>
</evidence>
<sequence length="601" mass="70319">MSLKSENEISEKKSNKFSTTKKLTKTEDLIENLRFSLQKSRLGQDLIIEANNQKLYVYSSILSTRSPALIRNIPRGHLQLEYNYEVVKTALEYIYTSKCNIPVVDPNQVEKTPFDLTCDLLSFAKEYALHQLEFYCKKFLLSEIERVHIHNETMTQYKTQSFSTIITSPQNILQDENSGIKENDSNPQLIIIKNAIVCQLESVNTLGEPVLLEKVFSIIDKQMEDIIQHRDYLNISDLNLKMILYRDTLNISSELQILQMVIDYAIQTMENENQNQNQNQNRIQNQNSKKGMITIIDQRTHTLLKTDFIKFVRFGALNLDEFSEVIHLDLLTPDEIIDISDFIENINDGNYEENQKIIEKYTKEKEVHWFKSKRVYSNSNTIIPFENEEISKRIHPKNVEKREGPIEKFANHLQNWIGEDIFKKMKLQFVSKKEDKLTCQHFHQICDNKAPILIIIESEGNIFGGYSSAGWKKPEKQKSSDFYNDIDIDNDIDDKYFEDISYIEDDKAFLFLLKATQKDQQLKIELKEKESKKAIVYYSQRGPIFGDGWDLAISADLKTGYSNPGHTYQLPNNIEFDSKESKMFFTRDYGEWKVNKLEVYF</sequence>
<dbReference type="Pfam" id="PF07707">
    <property type="entry name" value="BACK"/>
    <property type="match status" value="1"/>
</dbReference>
<dbReference type="InterPro" id="IPR006571">
    <property type="entry name" value="TLDc_dom"/>
</dbReference>
<accession>A0A9Q0LHB8</accession>
<dbReference type="OrthoDB" id="25620at2759"/>
<dbReference type="InterPro" id="IPR011333">
    <property type="entry name" value="SKP1/BTB/POZ_sf"/>
</dbReference>